<protein>
    <recommendedName>
        <fullName evidence="4">Lipoprotein LpqN</fullName>
    </recommendedName>
</protein>
<accession>A0AA97GWQ1</accession>
<name>A0AA97GWQ1_9ACTN</name>
<evidence type="ECO:0008006" key="4">
    <source>
        <dbReference type="Google" id="ProtNLM"/>
    </source>
</evidence>
<dbReference type="AlphaFoldDB" id="A0AA97GWQ1"/>
<evidence type="ECO:0000256" key="2">
    <source>
        <dbReference type="SAM" id="SignalP"/>
    </source>
</evidence>
<organism evidence="3">
    <name type="scientific">Gordonia sp. MP11Mi</name>
    <dbReference type="NCBI Taxonomy" id="3022769"/>
    <lineage>
        <taxon>Bacteria</taxon>
        <taxon>Bacillati</taxon>
        <taxon>Actinomycetota</taxon>
        <taxon>Actinomycetes</taxon>
        <taxon>Mycobacteriales</taxon>
        <taxon>Gordoniaceae</taxon>
        <taxon>Gordonia</taxon>
    </lineage>
</organism>
<reference evidence="3" key="1">
    <citation type="submission" date="2023-06" db="EMBL/GenBank/DDBJ databases">
        <title>Gordonia sp. nov. and Pseudochrobactrum sp. nov., two species isolated from the burying beetle Nicrophorus vespilloides.</title>
        <authorList>
            <person name="Poehlein A."/>
            <person name="Guzman J."/>
            <person name="Daniel R."/>
            <person name="Vilcinskas A."/>
        </authorList>
    </citation>
    <scope>NUCLEOTIDE SEQUENCE</scope>
    <source>
        <strain evidence="3">MP11Mi</strain>
    </source>
</reference>
<keyword evidence="2" id="KW-0732">Signal</keyword>
<feature type="region of interest" description="Disordered" evidence="1">
    <location>
        <begin position="28"/>
        <end position="63"/>
    </location>
</feature>
<gene>
    <name evidence="3" type="ORF">MP11Mi_30590</name>
</gene>
<dbReference type="Gene3D" id="3.40.1000.10">
    <property type="entry name" value="Mog1/PsbP, alpha/beta/alpha sandwich"/>
    <property type="match status" value="1"/>
</dbReference>
<dbReference type="PROSITE" id="PS51257">
    <property type="entry name" value="PROKAR_LIPOPROTEIN"/>
    <property type="match status" value="1"/>
</dbReference>
<evidence type="ECO:0000313" key="3">
    <source>
        <dbReference type="EMBL" id="WOC13947.1"/>
    </source>
</evidence>
<proteinExistence type="predicted"/>
<dbReference type="RefSeq" id="WP_420039722.1">
    <property type="nucleotide sequence ID" value="NZ_CP128986.1"/>
</dbReference>
<feature type="compositionally biased region" description="Low complexity" evidence="1">
    <location>
        <begin position="29"/>
        <end position="38"/>
    </location>
</feature>
<feature type="signal peptide" evidence="2">
    <location>
        <begin position="1"/>
        <end position="25"/>
    </location>
</feature>
<evidence type="ECO:0000256" key="1">
    <source>
        <dbReference type="SAM" id="MobiDB-lite"/>
    </source>
</evidence>
<dbReference type="EMBL" id="CP128986">
    <property type="protein sequence ID" value="WOC13947.1"/>
    <property type="molecule type" value="Genomic_DNA"/>
</dbReference>
<sequence length="207" mass="21535">MTFTRFGSYLVVAAAALLVAGCGSESESDSASSADGGSTPSHCAQGSGEYFSANRESGEPEFSVPKIQGWTQLTDLDSATIRLTVADPSLTVEGFTSNAVVLVGTSAVSGEAEFDREIASLKKIAVADSVSRQPSSTTCGYPSVLIDYRMKASTQEPMITSVTTLLVSVPGRPTSTTATLTLQSADPDDPSYISAKQAIIDGFRVTQ</sequence>
<feature type="chain" id="PRO_5041650836" description="Lipoprotein LpqN" evidence="2">
    <location>
        <begin position="26"/>
        <end position="207"/>
    </location>
</feature>